<name>A0A8S5MBB1_9CAUD</name>
<dbReference type="EMBL" id="BK014869">
    <property type="protein sequence ID" value="DAD79641.1"/>
    <property type="molecule type" value="Genomic_DNA"/>
</dbReference>
<sequence length="91" mass="10410">MLGLRNYFIAGSIRVECDYYVYLDVLGDIKHALRRNGKASTSGVVMLQDAFDVSYKLHGTFLARVFAEIRIRRLIKKLNGQGIKTEQTWSI</sequence>
<evidence type="ECO:0000313" key="1">
    <source>
        <dbReference type="EMBL" id="DAD79641.1"/>
    </source>
</evidence>
<reference evidence="1" key="1">
    <citation type="journal article" date="2021" name="Proc. Natl. Acad. Sci. U.S.A.">
        <title>A Catalog of Tens of Thousands of Viruses from Human Metagenomes Reveals Hidden Associations with Chronic Diseases.</title>
        <authorList>
            <person name="Tisza M.J."/>
            <person name="Buck C.B."/>
        </authorList>
    </citation>
    <scope>NUCLEOTIDE SEQUENCE</scope>
    <source>
        <strain evidence="1">Ct53O25</strain>
    </source>
</reference>
<protein>
    <submittedName>
        <fullName evidence="1">Uncharacterized protein</fullName>
    </submittedName>
</protein>
<proteinExistence type="predicted"/>
<accession>A0A8S5MBB1</accession>
<organism evidence="1">
    <name type="scientific">Podoviridae sp. ct53O25</name>
    <dbReference type="NCBI Taxonomy" id="2826539"/>
    <lineage>
        <taxon>Viruses</taxon>
        <taxon>Duplodnaviria</taxon>
        <taxon>Heunggongvirae</taxon>
        <taxon>Uroviricota</taxon>
        <taxon>Caudoviricetes</taxon>
    </lineage>
</organism>